<organism evidence="2 3">
    <name type="scientific">Virgibacillus necropolis</name>
    <dbReference type="NCBI Taxonomy" id="163877"/>
    <lineage>
        <taxon>Bacteria</taxon>
        <taxon>Bacillati</taxon>
        <taxon>Bacillota</taxon>
        <taxon>Bacilli</taxon>
        <taxon>Bacillales</taxon>
        <taxon>Bacillaceae</taxon>
        <taxon>Virgibacillus</taxon>
    </lineage>
</organism>
<reference evidence="2 3" key="1">
    <citation type="journal article" date="2003" name="Int. J. Syst. Evol. Microbiol.">
        <title>Virgibacillus carmonensis sp. nov., Virgibacillus necropolis sp. nov. and Virgibacillus picturae sp. nov., three novel species isolated from deteriorated mural paintings, transfer of the species of the genus salibacillus to Virgibacillus, as Virgibacillus marismortui comb. nov. and Virgibacillus salexigens comb. nov., and emended description of the genus Virgibacillus.</title>
        <authorList>
            <person name="Heyrman J."/>
            <person name="Logan N.A."/>
            <person name="Busse H.J."/>
            <person name="Balcaen A."/>
            <person name="Lebbe L."/>
            <person name="Rodriguez-Diaz M."/>
            <person name="Swings J."/>
            <person name="De Vos P."/>
        </authorList>
    </citation>
    <scope>NUCLEOTIDE SEQUENCE [LARGE SCALE GENOMIC DNA]</scope>
    <source>
        <strain evidence="2 3">LMG 19488</strain>
    </source>
</reference>
<sequence length="73" mass="8638">MESVILWAFLLIGIALLCFSIRKLPFKEWILVYLLTSYFSILIGAIVVEENMLHYPVKFLDDHFGFSFLFEYL</sequence>
<keyword evidence="1" id="KW-0812">Transmembrane</keyword>
<keyword evidence="1" id="KW-0472">Membrane</keyword>
<dbReference type="EMBL" id="CP022437">
    <property type="protein sequence ID" value="ASN05379.1"/>
    <property type="molecule type" value="Genomic_DNA"/>
</dbReference>
<gene>
    <name evidence="2" type="ORF">CFK40_10320</name>
</gene>
<dbReference type="Proteomes" id="UP000204391">
    <property type="component" value="Chromosome"/>
</dbReference>
<dbReference type="NCBIfam" id="NF041644">
    <property type="entry name" value="CBO0543_fam"/>
    <property type="match status" value="1"/>
</dbReference>
<evidence type="ECO:0000313" key="2">
    <source>
        <dbReference type="EMBL" id="ASN05379.1"/>
    </source>
</evidence>
<proteinExistence type="predicted"/>
<keyword evidence="1" id="KW-1133">Transmembrane helix</keyword>
<dbReference type="InterPro" id="IPR048147">
    <property type="entry name" value="CBO0543-like"/>
</dbReference>
<dbReference type="OrthoDB" id="2622010at2"/>
<feature type="transmembrane region" description="Helical" evidence="1">
    <location>
        <begin position="30"/>
        <end position="48"/>
    </location>
</feature>
<dbReference type="RefSeq" id="WP_089532229.1">
    <property type="nucleotide sequence ID" value="NZ_CP022437.1"/>
</dbReference>
<evidence type="ECO:0000313" key="3">
    <source>
        <dbReference type="Proteomes" id="UP000204391"/>
    </source>
</evidence>
<protein>
    <submittedName>
        <fullName evidence="2">Uncharacterized protein</fullName>
    </submittedName>
</protein>
<evidence type="ECO:0000256" key="1">
    <source>
        <dbReference type="SAM" id="Phobius"/>
    </source>
</evidence>
<keyword evidence="3" id="KW-1185">Reference proteome</keyword>
<dbReference type="KEGG" id="vne:CFK40_10320"/>
<name>A0A221MCT1_9BACI</name>
<dbReference type="AlphaFoldDB" id="A0A221MCT1"/>
<accession>A0A221MCT1</accession>